<dbReference type="Proteomes" id="UP001139488">
    <property type="component" value="Unassembled WGS sequence"/>
</dbReference>
<protein>
    <submittedName>
        <fullName evidence="1">Cof-type HAD-IIB family hydrolase</fullName>
    </submittedName>
</protein>
<dbReference type="NCBIfam" id="TIGR01484">
    <property type="entry name" value="HAD-SF-IIB"/>
    <property type="match status" value="1"/>
</dbReference>
<sequence>MTHSIKFIATDMDGTLLDENSNLPPAFPEFFQRLKNEDILFAAASGRQYYSLYDTFADYQEEMLFIAENGTIVMHKGNELYSCTLDFDAIPAIINKARTIDNAFIVLCGKKSAYIETQDPVALAEISKYYHRCEYVEDLLSVNDEFIKIALLHFDGSAKHIEPVIRPVFEEAFQVVVSAKIWLDVMNKVASKGAAIRHLQQTLEFSYEQTMSFGDYFNDAEMLKESYYSYAMENAHPGVKQIARFSAPSNTEYGVISAVYDFLDKK</sequence>
<dbReference type="Gene3D" id="3.40.50.1000">
    <property type="entry name" value="HAD superfamily/HAD-like"/>
    <property type="match status" value="1"/>
</dbReference>
<dbReference type="InterPro" id="IPR036412">
    <property type="entry name" value="HAD-like_sf"/>
</dbReference>
<dbReference type="Gene3D" id="3.30.1240.10">
    <property type="match status" value="1"/>
</dbReference>
<accession>A0A9X2AZ57</accession>
<dbReference type="PANTHER" id="PTHR10000">
    <property type="entry name" value="PHOSPHOSERINE PHOSPHATASE"/>
    <property type="match status" value="1"/>
</dbReference>
<dbReference type="PANTHER" id="PTHR10000:SF53">
    <property type="entry name" value="5-AMINO-6-(5-PHOSPHO-D-RIBITYLAMINO)URACIL PHOSPHATASE YBJI-RELATED"/>
    <property type="match status" value="1"/>
</dbReference>
<gene>
    <name evidence="1" type="ORF">LNL84_10290</name>
</gene>
<dbReference type="InterPro" id="IPR006379">
    <property type="entry name" value="HAD-SF_hydro_IIB"/>
</dbReference>
<evidence type="ECO:0000313" key="1">
    <source>
        <dbReference type="EMBL" id="MCJ2377218.1"/>
    </source>
</evidence>
<comment type="caution">
    <text evidence="1">The sequence shown here is derived from an EMBL/GenBank/DDBJ whole genome shotgun (WGS) entry which is preliminary data.</text>
</comment>
<dbReference type="CDD" id="cd07518">
    <property type="entry name" value="HAD_YbiV-Like"/>
    <property type="match status" value="1"/>
</dbReference>
<proteinExistence type="predicted"/>
<dbReference type="SFLD" id="SFLDG01140">
    <property type="entry name" value="C2.B:_Phosphomannomutase_and_P"/>
    <property type="match status" value="1"/>
</dbReference>
<dbReference type="NCBIfam" id="TIGR00099">
    <property type="entry name" value="Cof-subfamily"/>
    <property type="match status" value="1"/>
</dbReference>
<evidence type="ECO:0000313" key="2">
    <source>
        <dbReference type="Proteomes" id="UP001139488"/>
    </source>
</evidence>
<name>A0A9X2AZ57_9VIBR</name>
<organism evidence="1 2">
    <name type="scientific">Vibrio gelatinilyticus</name>
    <dbReference type="NCBI Taxonomy" id="2893468"/>
    <lineage>
        <taxon>Bacteria</taxon>
        <taxon>Pseudomonadati</taxon>
        <taxon>Pseudomonadota</taxon>
        <taxon>Gammaproteobacteria</taxon>
        <taxon>Vibrionales</taxon>
        <taxon>Vibrionaceae</taxon>
        <taxon>Vibrio</taxon>
    </lineage>
</organism>
<keyword evidence="1" id="KW-0378">Hydrolase</keyword>
<dbReference type="InterPro" id="IPR000150">
    <property type="entry name" value="Cof"/>
</dbReference>
<dbReference type="GO" id="GO:0000287">
    <property type="term" value="F:magnesium ion binding"/>
    <property type="evidence" value="ECO:0007669"/>
    <property type="project" value="UniProtKB-ARBA"/>
</dbReference>
<dbReference type="Pfam" id="PF08282">
    <property type="entry name" value="Hydrolase_3"/>
    <property type="match status" value="1"/>
</dbReference>
<dbReference type="SFLD" id="SFLDS00003">
    <property type="entry name" value="Haloacid_Dehalogenase"/>
    <property type="match status" value="1"/>
</dbReference>
<dbReference type="EMBL" id="JAJNNZ010000007">
    <property type="protein sequence ID" value="MCJ2377218.1"/>
    <property type="molecule type" value="Genomic_DNA"/>
</dbReference>
<dbReference type="SUPFAM" id="SSF56784">
    <property type="entry name" value="HAD-like"/>
    <property type="match status" value="1"/>
</dbReference>
<keyword evidence="2" id="KW-1185">Reference proteome</keyword>
<dbReference type="InterPro" id="IPR023214">
    <property type="entry name" value="HAD_sf"/>
</dbReference>
<dbReference type="RefSeq" id="WP_244357159.1">
    <property type="nucleotide sequence ID" value="NZ_JAJNNZ010000007.1"/>
</dbReference>
<reference evidence="1" key="1">
    <citation type="submission" date="2021-11" db="EMBL/GenBank/DDBJ databases">
        <title>Vibrio ZSDE26 sp. nov. and Vibrio ZSDZ34 sp. nov., isolated from coastal seawater in Qingdao.</title>
        <authorList>
            <person name="Zhang P."/>
        </authorList>
    </citation>
    <scope>NUCLEOTIDE SEQUENCE</scope>
    <source>
        <strain evidence="1">ZSDZ34</strain>
    </source>
</reference>
<dbReference type="GO" id="GO:0005829">
    <property type="term" value="C:cytosol"/>
    <property type="evidence" value="ECO:0007669"/>
    <property type="project" value="TreeGrafter"/>
</dbReference>
<dbReference type="AlphaFoldDB" id="A0A9X2AZ57"/>
<dbReference type="GO" id="GO:0016791">
    <property type="term" value="F:phosphatase activity"/>
    <property type="evidence" value="ECO:0007669"/>
    <property type="project" value="UniProtKB-ARBA"/>
</dbReference>